<name>A0A8I3A975_9AGAM</name>
<evidence type="ECO:0000256" key="2">
    <source>
        <dbReference type="ARBA" id="ARBA00022670"/>
    </source>
</evidence>
<dbReference type="EMBL" id="JAGFBS010000017">
    <property type="protein sequence ID" value="KAG6374808.1"/>
    <property type="molecule type" value="Genomic_DNA"/>
</dbReference>
<keyword evidence="2" id="KW-0645">Protease</keyword>
<keyword evidence="4" id="KW-0378">Hydrolase</keyword>
<dbReference type="Pfam" id="PF05577">
    <property type="entry name" value="Peptidase_S28"/>
    <property type="match status" value="2"/>
</dbReference>
<gene>
    <name evidence="6" type="ORF">JVT61DRAFT_4192</name>
</gene>
<keyword evidence="3" id="KW-0732">Signal</keyword>
<accession>A0A8I3A975</accession>
<keyword evidence="5" id="KW-0325">Glycoprotein</keyword>
<proteinExistence type="inferred from homology"/>
<dbReference type="GO" id="GO:0070008">
    <property type="term" value="F:serine-type exopeptidase activity"/>
    <property type="evidence" value="ECO:0007669"/>
    <property type="project" value="InterPro"/>
</dbReference>
<evidence type="ECO:0000313" key="7">
    <source>
        <dbReference type="Proteomes" id="UP000683000"/>
    </source>
</evidence>
<reference evidence="6" key="1">
    <citation type="submission" date="2021-03" db="EMBL/GenBank/DDBJ databases">
        <title>Evolutionary innovations through gain and loss of genes in the ectomycorrhizal Boletales.</title>
        <authorList>
            <person name="Wu G."/>
            <person name="Miyauchi S."/>
            <person name="Morin E."/>
            <person name="Yang Z.-L."/>
            <person name="Xu J."/>
            <person name="Martin F.M."/>
        </authorList>
    </citation>
    <scope>NUCLEOTIDE SEQUENCE</scope>
    <source>
        <strain evidence="6">BR01</strain>
    </source>
</reference>
<dbReference type="InterPro" id="IPR029058">
    <property type="entry name" value="AB_hydrolase_fold"/>
</dbReference>
<evidence type="ECO:0000256" key="1">
    <source>
        <dbReference type="ARBA" id="ARBA00011079"/>
    </source>
</evidence>
<keyword evidence="7" id="KW-1185">Reference proteome</keyword>
<dbReference type="InterPro" id="IPR008758">
    <property type="entry name" value="Peptidase_S28"/>
</dbReference>
<evidence type="ECO:0000313" key="6">
    <source>
        <dbReference type="EMBL" id="KAG6374808.1"/>
    </source>
</evidence>
<dbReference type="GO" id="GO:0008239">
    <property type="term" value="F:dipeptidyl-peptidase activity"/>
    <property type="evidence" value="ECO:0007669"/>
    <property type="project" value="TreeGrafter"/>
</dbReference>
<comment type="caution">
    <text evidence="6">The sequence shown here is derived from an EMBL/GenBank/DDBJ whole genome shotgun (WGS) entry which is preliminary data.</text>
</comment>
<dbReference type="PANTHER" id="PTHR11010:SF23">
    <property type="entry name" value="SERINE PEPTIDASE"/>
    <property type="match status" value="1"/>
</dbReference>
<dbReference type="Proteomes" id="UP000683000">
    <property type="component" value="Unassembled WGS sequence"/>
</dbReference>
<evidence type="ECO:0000256" key="5">
    <source>
        <dbReference type="ARBA" id="ARBA00023180"/>
    </source>
</evidence>
<comment type="similarity">
    <text evidence="1">Belongs to the peptidase S28 family.</text>
</comment>
<dbReference type="AlphaFoldDB" id="A0A8I3A975"/>
<evidence type="ECO:0000256" key="4">
    <source>
        <dbReference type="ARBA" id="ARBA00022801"/>
    </source>
</evidence>
<sequence length="494" mass="54417">MPCCAGGLVSPRFPSPNAQSPAQTGQLYPRSRPCTTLNQLIDHNNPSLGTFQQRYWMNCEFYEAAGPIILMTPGEADADGYEGYLTNETINGMIAQQQQGATVLIEHRFFGYSNPYDNLTSQSLELLTIQQAIDDLVYFAQNVDLPMPGGDNVKPDTTPWVLVGGSYSGALTSWTMVNTPGIFHAGYASSGVVEAITDYYGYFTPIREYMPQNCSSDVQAVIAYLDKIYAENNTAAIQSLKEAFGLGGLSHVDDFAAALQFNLFDWQSLQPDIGPGTLFFEFCDALEVKEGVSAPATGWGLENAIYSWGSFWNDTYYANGKSTRVIDGESAGQCLGTYNTSQAYWTDVSVNNANRSWFWMVCNQVGYYQVGPPPGQPAIVSRILQPIYEERQCVNMFPQAFSSPPSPSVGEVDMMYAGWNVNVDRLFFANGLRDPWREATVSADGLYKASTMTQPIYEGDGFHCSDLITDNGVVDETVHAVQMAGLEYMKTWLA</sequence>
<keyword evidence="6" id="KW-0121">Carboxypeptidase</keyword>
<dbReference type="SUPFAM" id="SSF53474">
    <property type="entry name" value="alpha/beta-Hydrolases"/>
    <property type="match status" value="1"/>
</dbReference>
<dbReference type="GO" id="GO:0004180">
    <property type="term" value="F:carboxypeptidase activity"/>
    <property type="evidence" value="ECO:0007669"/>
    <property type="project" value="UniProtKB-KW"/>
</dbReference>
<organism evidence="6 7">
    <name type="scientific">Boletus reticuloceps</name>
    <dbReference type="NCBI Taxonomy" id="495285"/>
    <lineage>
        <taxon>Eukaryota</taxon>
        <taxon>Fungi</taxon>
        <taxon>Dikarya</taxon>
        <taxon>Basidiomycota</taxon>
        <taxon>Agaricomycotina</taxon>
        <taxon>Agaricomycetes</taxon>
        <taxon>Agaricomycetidae</taxon>
        <taxon>Boletales</taxon>
        <taxon>Boletineae</taxon>
        <taxon>Boletaceae</taxon>
        <taxon>Boletoideae</taxon>
        <taxon>Boletus</taxon>
    </lineage>
</organism>
<dbReference type="GO" id="GO:0006508">
    <property type="term" value="P:proteolysis"/>
    <property type="evidence" value="ECO:0007669"/>
    <property type="project" value="UniProtKB-KW"/>
</dbReference>
<protein>
    <submittedName>
        <fullName evidence="6">Serine carboxypeptidase S28-domain-containing protein</fullName>
    </submittedName>
</protein>
<dbReference type="Gene3D" id="3.40.50.1820">
    <property type="entry name" value="alpha/beta hydrolase"/>
    <property type="match status" value="2"/>
</dbReference>
<evidence type="ECO:0000256" key="3">
    <source>
        <dbReference type="ARBA" id="ARBA00022729"/>
    </source>
</evidence>
<dbReference type="PANTHER" id="PTHR11010">
    <property type="entry name" value="PROTEASE S28 PRO-X CARBOXYPEPTIDASE-RELATED"/>
    <property type="match status" value="1"/>
</dbReference>
<dbReference type="OrthoDB" id="1735038at2759"/>